<feature type="compositionally biased region" description="Basic and acidic residues" evidence="5">
    <location>
        <begin position="295"/>
        <end position="314"/>
    </location>
</feature>
<keyword evidence="9" id="KW-1185">Reference proteome</keyword>
<evidence type="ECO:0000256" key="4">
    <source>
        <dbReference type="PROSITE-ProRule" id="PRU01343"/>
    </source>
</evidence>
<keyword evidence="3" id="KW-0862">Zinc</keyword>
<gene>
    <name evidence="8" type="ORF">Syun_029080</name>
</gene>
<organism evidence="8 9">
    <name type="scientific">Stephania yunnanensis</name>
    <dbReference type="NCBI Taxonomy" id="152371"/>
    <lineage>
        <taxon>Eukaryota</taxon>
        <taxon>Viridiplantae</taxon>
        <taxon>Streptophyta</taxon>
        <taxon>Embryophyta</taxon>
        <taxon>Tracheophyta</taxon>
        <taxon>Spermatophyta</taxon>
        <taxon>Magnoliopsida</taxon>
        <taxon>Ranunculales</taxon>
        <taxon>Menispermaceae</taxon>
        <taxon>Menispermoideae</taxon>
        <taxon>Cissampelideae</taxon>
        <taxon>Stephania</taxon>
    </lineage>
</organism>
<keyword evidence="6" id="KW-0472">Membrane</keyword>
<dbReference type="InterPro" id="IPR010666">
    <property type="entry name" value="Znf_GRF"/>
</dbReference>
<sequence>MNRGVDDASEERRPLSSLRVVVVSTGGRDIYRRAVRRRALSLSLRSHRCLAISPFAACCASSFVLPLFVAARYGDAASDDRVCLALPRLCDPDPVAPAFSGLRLLGHLSILFPLKLILVMVCSLLGGHGGAQIVTEEPSLSRRSPAYRGGAQLYRVRWGYGLGRVWPWAGMALGGYGNAASDDRVCLALPRLCDPDPVAPAFGGLRILGHLSLLFPLTLILVSLDHFEDKCPLRELCPKCPVGYLAKRHVIKEGPNKGRPFVTCNAGKVCGFFDWDDYARRRPTMQIRPNTRESNCQREEGSSSVGEGRRSTGKELESDIVTEFSTLFMKRLTMSDGVEIISETTTRIITRKD</sequence>
<evidence type="ECO:0000256" key="1">
    <source>
        <dbReference type="ARBA" id="ARBA00022723"/>
    </source>
</evidence>
<dbReference type="AlphaFoldDB" id="A0AAP0HJH4"/>
<proteinExistence type="predicted"/>
<keyword evidence="2 4" id="KW-0863">Zinc-finger</keyword>
<dbReference type="Proteomes" id="UP001420932">
    <property type="component" value="Unassembled WGS sequence"/>
</dbReference>
<dbReference type="Pfam" id="PF06839">
    <property type="entry name" value="Zn_ribbon_GRF"/>
    <property type="match status" value="1"/>
</dbReference>
<evidence type="ECO:0000256" key="6">
    <source>
        <dbReference type="SAM" id="Phobius"/>
    </source>
</evidence>
<comment type="caution">
    <text evidence="8">The sequence shown here is derived from an EMBL/GenBank/DDBJ whole genome shotgun (WGS) entry which is preliminary data.</text>
</comment>
<evidence type="ECO:0000256" key="3">
    <source>
        <dbReference type="ARBA" id="ARBA00022833"/>
    </source>
</evidence>
<evidence type="ECO:0000313" key="8">
    <source>
        <dbReference type="EMBL" id="KAK9086686.1"/>
    </source>
</evidence>
<keyword evidence="1" id="KW-0479">Metal-binding</keyword>
<dbReference type="PROSITE" id="PS51999">
    <property type="entry name" value="ZF_GRF"/>
    <property type="match status" value="1"/>
</dbReference>
<reference evidence="8 9" key="1">
    <citation type="submission" date="2024-01" db="EMBL/GenBank/DDBJ databases">
        <title>Genome assemblies of Stephania.</title>
        <authorList>
            <person name="Yang L."/>
        </authorList>
    </citation>
    <scope>NUCLEOTIDE SEQUENCE [LARGE SCALE GENOMIC DNA]</scope>
    <source>
        <strain evidence="8">YNDBR</strain>
        <tissue evidence="8">Leaf</tissue>
    </source>
</reference>
<keyword evidence="6" id="KW-0812">Transmembrane</keyword>
<evidence type="ECO:0000259" key="7">
    <source>
        <dbReference type="PROSITE" id="PS51999"/>
    </source>
</evidence>
<feature type="transmembrane region" description="Helical" evidence="6">
    <location>
        <begin position="104"/>
        <end position="125"/>
    </location>
</feature>
<evidence type="ECO:0000313" key="9">
    <source>
        <dbReference type="Proteomes" id="UP001420932"/>
    </source>
</evidence>
<evidence type="ECO:0000256" key="5">
    <source>
        <dbReference type="SAM" id="MobiDB-lite"/>
    </source>
</evidence>
<protein>
    <recommendedName>
        <fullName evidence="7">GRF-type domain-containing protein</fullName>
    </recommendedName>
</protein>
<accession>A0AAP0HJH4</accession>
<feature type="transmembrane region" description="Helical" evidence="6">
    <location>
        <begin position="49"/>
        <end position="71"/>
    </location>
</feature>
<feature type="domain" description="GRF-type" evidence="7">
    <location>
        <begin position="237"/>
        <end position="279"/>
    </location>
</feature>
<feature type="region of interest" description="Disordered" evidence="5">
    <location>
        <begin position="284"/>
        <end position="314"/>
    </location>
</feature>
<dbReference type="GO" id="GO:0008270">
    <property type="term" value="F:zinc ion binding"/>
    <property type="evidence" value="ECO:0007669"/>
    <property type="project" value="UniProtKB-KW"/>
</dbReference>
<evidence type="ECO:0000256" key="2">
    <source>
        <dbReference type="ARBA" id="ARBA00022771"/>
    </source>
</evidence>
<dbReference type="EMBL" id="JBBNAF010000013">
    <property type="protein sequence ID" value="KAK9086686.1"/>
    <property type="molecule type" value="Genomic_DNA"/>
</dbReference>
<keyword evidence="6" id="KW-1133">Transmembrane helix</keyword>
<name>A0AAP0HJH4_9MAGN</name>